<evidence type="ECO:0000259" key="18">
    <source>
        <dbReference type="PROSITE" id="PS50109"/>
    </source>
</evidence>
<evidence type="ECO:0000256" key="5">
    <source>
        <dbReference type="ARBA" id="ARBA00017322"/>
    </source>
</evidence>
<evidence type="ECO:0000256" key="12">
    <source>
        <dbReference type="ARBA" id="ARBA00023012"/>
    </source>
</evidence>
<keyword evidence="13" id="KW-0411">Iron-sulfur</keyword>
<dbReference type="InterPro" id="IPR050482">
    <property type="entry name" value="Sensor_HK_TwoCompSys"/>
</dbReference>
<keyword evidence="9" id="KW-0479">Metal-binding</keyword>
<evidence type="ECO:0000256" key="16">
    <source>
        <dbReference type="SAM" id="MobiDB-lite"/>
    </source>
</evidence>
<gene>
    <name evidence="19" type="ORF">HNR13_003863</name>
</gene>
<dbReference type="InterPro" id="IPR036890">
    <property type="entry name" value="HATPase_C_sf"/>
</dbReference>
<name>A0A853CWU6_9MICO</name>
<dbReference type="GO" id="GO:0000155">
    <property type="term" value="F:phosphorelay sensor kinase activity"/>
    <property type="evidence" value="ECO:0007669"/>
    <property type="project" value="InterPro"/>
</dbReference>
<dbReference type="PIRSF" id="PIRSF037434">
    <property type="entry name" value="STHK_ChrS"/>
    <property type="match status" value="1"/>
</dbReference>
<dbReference type="PANTHER" id="PTHR24421">
    <property type="entry name" value="NITRATE/NITRITE SENSOR PROTEIN NARX-RELATED"/>
    <property type="match status" value="1"/>
</dbReference>
<evidence type="ECO:0000256" key="3">
    <source>
        <dbReference type="ARBA" id="ARBA00004496"/>
    </source>
</evidence>
<dbReference type="GO" id="GO:0005737">
    <property type="term" value="C:cytoplasm"/>
    <property type="evidence" value="ECO:0007669"/>
    <property type="project" value="UniProtKB-SubCell"/>
</dbReference>
<feature type="transmembrane region" description="Helical" evidence="17">
    <location>
        <begin position="89"/>
        <end position="119"/>
    </location>
</feature>
<dbReference type="AlphaFoldDB" id="A0A853CWU6"/>
<dbReference type="InterPro" id="IPR004358">
    <property type="entry name" value="Sig_transdc_His_kin-like_C"/>
</dbReference>
<evidence type="ECO:0000313" key="20">
    <source>
        <dbReference type="Proteomes" id="UP000578352"/>
    </source>
</evidence>
<dbReference type="SUPFAM" id="SSF55874">
    <property type="entry name" value="ATPase domain of HSP90 chaperone/DNA topoisomerase II/histidine kinase"/>
    <property type="match status" value="1"/>
</dbReference>
<comment type="function">
    <text evidence="14">Member of the two-component regulatory system NreB/NreC involved in the control of dissimilatory nitrate/nitrite reduction in response to oxygen. NreB functions as a direct oxygen sensor histidine kinase which is autophosphorylated, in the absence of oxygen, probably at the conserved histidine residue, and transfers its phosphate group probably to a conserved aspartate residue of NreC. NreB/NreC activates the expression of the nitrate (narGHJI) and nitrite (nir) reductase operons, as well as the putative nitrate transporter gene narT.</text>
</comment>
<evidence type="ECO:0000256" key="1">
    <source>
        <dbReference type="ARBA" id="ARBA00000085"/>
    </source>
</evidence>
<organism evidence="19 20">
    <name type="scientific">Leifsonia shinshuensis</name>
    <dbReference type="NCBI Taxonomy" id="150026"/>
    <lineage>
        <taxon>Bacteria</taxon>
        <taxon>Bacillati</taxon>
        <taxon>Actinomycetota</taxon>
        <taxon>Actinomycetes</taxon>
        <taxon>Micrococcales</taxon>
        <taxon>Microbacteriaceae</taxon>
        <taxon>Leifsonia</taxon>
    </lineage>
</organism>
<evidence type="ECO:0000256" key="7">
    <source>
        <dbReference type="ARBA" id="ARBA00022490"/>
    </source>
</evidence>
<keyword evidence="8" id="KW-0808">Transferase</keyword>
<dbReference type="Pfam" id="PF07730">
    <property type="entry name" value="HisKA_3"/>
    <property type="match status" value="1"/>
</dbReference>
<dbReference type="SMART" id="SM00387">
    <property type="entry name" value="HATPase_c"/>
    <property type="match status" value="1"/>
</dbReference>
<dbReference type="GO" id="GO:0016020">
    <property type="term" value="C:membrane"/>
    <property type="evidence" value="ECO:0007669"/>
    <property type="project" value="InterPro"/>
</dbReference>
<keyword evidence="7" id="KW-0963">Cytoplasm</keyword>
<dbReference type="Gene3D" id="1.20.5.1930">
    <property type="match status" value="1"/>
</dbReference>
<dbReference type="GO" id="GO:0046983">
    <property type="term" value="F:protein dimerization activity"/>
    <property type="evidence" value="ECO:0007669"/>
    <property type="project" value="InterPro"/>
</dbReference>
<feature type="domain" description="Histidine kinase" evidence="18">
    <location>
        <begin position="278"/>
        <end position="371"/>
    </location>
</feature>
<dbReference type="RefSeq" id="WP_218881271.1">
    <property type="nucleotide sequence ID" value="NZ_BAABEH010000001.1"/>
</dbReference>
<keyword evidence="17" id="KW-1133">Transmembrane helix</keyword>
<dbReference type="CDD" id="cd16917">
    <property type="entry name" value="HATPase_UhpB-NarQ-NarX-like"/>
    <property type="match status" value="1"/>
</dbReference>
<keyword evidence="6" id="KW-0004">4Fe-4S</keyword>
<feature type="transmembrane region" description="Helical" evidence="17">
    <location>
        <begin position="36"/>
        <end position="53"/>
    </location>
</feature>
<dbReference type="PANTHER" id="PTHR24421:SF62">
    <property type="entry name" value="SENSORY TRANSDUCTION HISTIDINE KINASE"/>
    <property type="match status" value="1"/>
</dbReference>
<comment type="caution">
    <text evidence="19">The sequence shown here is derived from an EMBL/GenBank/DDBJ whole genome shotgun (WGS) entry which is preliminary data.</text>
</comment>
<evidence type="ECO:0000256" key="11">
    <source>
        <dbReference type="ARBA" id="ARBA00023004"/>
    </source>
</evidence>
<keyword evidence="10 19" id="KW-0418">Kinase</keyword>
<evidence type="ECO:0000256" key="15">
    <source>
        <dbReference type="ARBA" id="ARBA00030800"/>
    </source>
</evidence>
<dbReference type="GO" id="GO:0051539">
    <property type="term" value="F:4 iron, 4 sulfur cluster binding"/>
    <property type="evidence" value="ECO:0007669"/>
    <property type="project" value="UniProtKB-KW"/>
</dbReference>
<keyword evidence="17" id="KW-0812">Transmembrane</keyword>
<evidence type="ECO:0000256" key="10">
    <source>
        <dbReference type="ARBA" id="ARBA00022777"/>
    </source>
</evidence>
<dbReference type="InterPro" id="IPR003594">
    <property type="entry name" value="HATPase_dom"/>
</dbReference>
<evidence type="ECO:0000313" key="19">
    <source>
        <dbReference type="EMBL" id="NYJ25576.1"/>
    </source>
</evidence>
<evidence type="ECO:0000256" key="2">
    <source>
        <dbReference type="ARBA" id="ARBA00001966"/>
    </source>
</evidence>
<dbReference type="EC" id="2.7.13.3" evidence="4"/>
<evidence type="ECO:0000256" key="14">
    <source>
        <dbReference type="ARBA" id="ARBA00024827"/>
    </source>
</evidence>
<evidence type="ECO:0000256" key="6">
    <source>
        <dbReference type="ARBA" id="ARBA00022485"/>
    </source>
</evidence>
<protein>
    <recommendedName>
        <fullName evidence="5">Oxygen sensor histidine kinase NreB</fullName>
        <ecNumber evidence="4">2.7.13.3</ecNumber>
    </recommendedName>
    <alternativeName>
        <fullName evidence="15">Nitrogen regulation protein B</fullName>
    </alternativeName>
</protein>
<dbReference type="InterPro" id="IPR011712">
    <property type="entry name" value="Sig_transdc_His_kin_sub3_dim/P"/>
</dbReference>
<evidence type="ECO:0000256" key="4">
    <source>
        <dbReference type="ARBA" id="ARBA00012438"/>
    </source>
</evidence>
<feature type="transmembrane region" description="Helical" evidence="17">
    <location>
        <begin position="65"/>
        <end position="83"/>
    </location>
</feature>
<reference evidence="19 20" key="1">
    <citation type="submission" date="2020-07" db="EMBL/GenBank/DDBJ databases">
        <title>Sequencing the genomes of 1000 actinobacteria strains.</title>
        <authorList>
            <person name="Klenk H.-P."/>
        </authorList>
    </citation>
    <scope>NUCLEOTIDE SEQUENCE [LARGE SCALE GENOMIC DNA]</scope>
    <source>
        <strain evidence="19 20">DSM 15165</strain>
    </source>
</reference>
<keyword evidence="11" id="KW-0408">Iron</keyword>
<dbReference type="PROSITE" id="PS50109">
    <property type="entry name" value="HIS_KIN"/>
    <property type="match status" value="1"/>
</dbReference>
<evidence type="ECO:0000256" key="13">
    <source>
        <dbReference type="ARBA" id="ARBA00023014"/>
    </source>
</evidence>
<dbReference type="InterPro" id="IPR005467">
    <property type="entry name" value="His_kinase_dom"/>
</dbReference>
<dbReference type="Gene3D" id="3.30.565.10">
    <property type="entry name" value="Histidine kinase-like ATPase, C-terminal domain"/>
    <property type="match status" value="1"/>
</dbReference>
<dbReference type="InterPro" id="IPR017205">
    <property type="entry name" value="Sig_transdc_His_kinase_ChrS"/>
</dbReference>
<evidence type="ECO:0000256" key="9">
    <source>
        <dbReference type="ARBA" id="ARBA00022723"/>
    </source>
</evidence>
<dbReference type="EMBL" id="JACCFL010000001">
    <property type="protein sequence ID" value="NYJ25576.1"/>
    <property type="molecule type" value="Genomic_DNA"/>
</dbReference>
<keyword evidence="17" id="KW-0472">Membrane</keyword>
<evidence type="ECO:0000256" key="8">
    <source>
        <dbReference type="ARBA" id="ARBA00022679"/>
    </source>
</evidence>
<dbReference type="PRINTS" id="PR00344">
    <property type="entry name" value="BCTRLSENSOR"/>
</dbReference>
<feature type="transmembrane region" description="Helical" evidence="17">
    <location>
        <begin position="131"/>
        <end position="155"/>
    </location>
</feature>
<sequence>MIDPRWRTVLTVTPYVVLAVLVAFTLGVQWGDWAKLVPTLALSALTAAWILALRLLPARIQERPVVIAVFMAGLIALNLALVLRDGWFGFLAIATFTFAYSIVPWPWELLAVGATAVVAGIAQSSTLRFDLAGIVGIAGILLLNVVAMCGLSWSLRLTERQVKLTATEVERSRMAREIHDTLAQGFAGIVTQLQAAEQAPDDAGRARHTDAALALARDGLAEARRSVHALRPAALDAMRLPEAIGQLARAWSERTGIPVDVTTTGDASALPTDVEVALLRTAQEALANVERHAGARRVRLTLRTDATGTRLEVRDDGRGFDPAARTAEPDRPEDGGYGLVAMRERIESVAGGLVVESRPGHGTAIRVQVPA</sequence>
<feature type="region of interest" description="Disordered" evidence="16">
    <location>
        <begin position="314"/>
        <end position="336"/>
    </location>
</feature>
<comment type="subcellular location">
    <subcellularLocation>
        <location evidence="3">Cytoplasm</location>
    </subcellularLocation>
</comment>
<keyword evidence="12" id="KW-0902">Two-component regulatory system</keyword>
<comment type="catalytic activity">
    <reaction evidence="1">
        <text>ATP + protein L-histidine = ADP + protein N-phospho-L-histidine.</text>
        <dbReference type="EC" id="2.7.13.3"/>
    </reaction>
</comment>
<dbReference type="Proteomes" id="UP000578352">
    <property type="component" value="Unassembled WGS sequence"/>
</dbReference>
<accession>A0A853CWU6</accession>
<comment type="cofactor">
    <cofactor evidence="2">
        <name>[4Fe-4S] cluster</name>
        <dbReference type="ChEBI" id="CHEBI:49883"/>
    </cofactor>
</comment>
<evidence type="ECO:0000256" key="17">
    <source>
        <dbReference type="SAM" id="Phobius"/>
    </source>
</evidence>
<feature type="transmembrane region" description="Helical" evidence="17">
    <location>
        <begin position="12"/>
        <end position="30"/>
    </location>
</feature>
<proteinExistence type="predicted"/>
<dbReference type="GO" id="GO:0046872">
    <property type="term" value="F:metal ion binding"/>
    <property type="evidence" value="ECO:0007669"/>
    <property type="project" value="UniProtKB-KW"/>
</dbReference>
<dbReference type="Pfam" id="PF02518">
    <property type="entry name" value="HATPase_c"/>
    <property type="match status" value="1"/>
</dbReference>